<dbReference type="Gene3D" id="1.10.150.240">
    <property type="entry name" value="Putative phosphatase, domain 2"/>
    <property type="match status" value="1"/>
</dbReference>
<dbReference type="SFLD" id="SFLDG01135">
    <property type="entry name" value="C1.5.6:_HAD__Beta-PGM__Phospha"/>
    <property type="match status" value="1"/>
</dbReference>
<protein>
    <submittedName>
        <fullName evidence="1">HAD family hydrolase</fullName>
    </submittedName>
</protein>
<dbReference type="Proteomes" id="UP000292347">
    <property type="component" value="Unassembled WGS sequence"/>
</dbReference>
<organism evidence="1 2">
    <name type="scientific">Sphingomonas desiccabilis</name>
    <dbReference type="NCBI Taxonomy" id="429134"/>
    <lineage>
        <taxon>Bacteria</taxon>
        <taxon>Pseudomonadati</taxon>
        <taxon>Pseudomonadota</taxon>
        <taxon>Alphaproteobacteria</taxon>
        <taxon>Sphingomonadales</taxon>
        <taxon>Sphingomonadaceae</taxon>
        <taxon>Sphingomonas</taxon>
    </lineage>
</organism>
<evidence type="ECO:0000313" key="1">
    <source>
        <dbReference type="EMBL" id="RXZ34489.1"/>
    </source>
</evidence>
<gene>
    <name evidence="1" type="ORF">EO081_02030</name>
</gene>
<dbReference type="PANTHER" id="PTHR43434">
    <property type="entry name" value="PHOSPHOGLYCOLATE PHOSPHATASE"/>
    <property type="match status" value="1"/>
</dbReference>
<dbReference type="InterPro" id="IPR050155">
    <property type="entry name" value="HAD-like_hydrolase_sf"/>
</dbReference>
<dbReference type="InterPro" id="IPR041492">
    <property type="entry name" value="HAD_2"/>
</dbReference>
<comment type="caution">
    <text evidence="1">The sequence shown here is derived from an EMBL/GenBank/DDBJ whole genome shotgun (WGS) entry which is preliminary data.</text>
</comment>
<name>A0A4Q2IUY7_9SPHN</name>
<dbReference type="InterPro" id="IPR023198">
    <property type="entry name" value="PGP-like_dom2"/>
</dbReference>
<dbReference type="OrthoDB" id="9793014at2"/>
<keyword evidence="1" id="KW-0378">Hydrolase</keyword>
<reference evidence="1 2" key="1">
    <citation type="submission" date="2019-01" db="EMBL/GenBank/DDBJ databases">
        <title>Sphingomonas mucosissima sp. nov. and Sphingomonas desiccabilis sp. nov., from biological soil crusts in the Colorado Plateau, USA.</title>
        <authorList>
            <person name="Zhu D."/>
        </authorList>
    </citation>
    <scope>NUCLEOTIDE SEQUENCE [LARGE SCALE GENOMIC DNA]</scope>
    <source>
        <strain evidence="1 2">CP1D</strain>
    </source>
</reference>
<dbReference type="GO" id="GO:0005829">
    <property type="term" value="C:cytosol"/>
    <property type="evidence" value="ECO:0007669"/>
    <property type="project" value="TreeGrafter"/>
</dbReference>
<dbReference type="Gene3D" id="3.40.50.1000">
    <property type="entry name" value="HAD superfamily/HAD-like"/>
    <property type="match status" value="1"/>
</dbReference>
<dbReference type="GO" id="GO:0008967">
    <property type="term" value="F:phosphoglycolate phosphatase activity"/>
    <property type="evidence" value="ECO:0007669"/>
    <property type="project" value="TreeGrafter"/>
</dbReference>
<keyword evidence="2" id="KW-1185">Reference proteome</keyword>
<dbReference type="RefSeq" id="WP_129340281.1">
    <property type="nucleotide sequence ID" value="NZ_JACIDD010000001.1"/>
</dbReference>
<dbReference type="GO" id="GO:0006281">
    <property type="term" value="P:DNA repair"/>
    <property type="evidence" value="ECO:0007669"/>
    <property type="project" value="TreeGrafter"/>
</dbReference>
<dbReference type="SFLD" id="SFLDG01129">
    <property type="entry name" value="C1.5:_HAD__Beta-PGM__Phosphata"/>
    <property type="match status" value="1"/>
</dbReference>
<dbReference type="SUPFAM" id="SSF56784">
    <property type="entry name" value="HAD-like"/>
    <property type="match status" value="1"/>
</dbReference>
<accession>A0A4Q2IUY7</accession>
<dbReference type="SFLD" id="SFLDS00003">
    <property type="entry name" value="Haloacid_Dehalogenase"/>
    <property type="match status" value="1"/>
</dbReference>
<sequence>MTRLAVFDCDGTLVDSQANICRAMELAFGSAQLPLPDRAAIRRIVGLSLVEAVARLAPAGGPTLHAALAEDYKRHFRAMRTGGGLADEPLFDGVAEAIDRLLADGWLLGVATGKSDRGLALILEHHGLSDRFVTLQTADRHPSKPHPSMLALAMAEAGAHPENTVMIGDTSFDIAMAAAAGVHPIGVAWGYHTVAELTAAGARHVLDHASALPALAETLCPLPVEMRA</sequence>
<dbReference type="InterPro" id="IPR006439">
    <property type="entry name" value="HAD-SF_hydro_IA"/>
</dbReference>
<dbReference type="EMBL" id="SDPT01000001">
    <property type="protein sequence ID" value="RXZ34489.1"/>
    <property type="molecule type" value="Genomic_DNA"/>
</dbReference>
<evidence type="ECO:0000313" key="2">
    <source>
        <dbReference type="Proteomes" id="UP000292347"/>
    </source>
</evidence>
<dbReference type="InterPro" id="IPR036412">
    <property type="entry name" value="HAD-like_sf"/>
</dbReference>
<dbReference type="NCBIfam" id="TIGR01549">
    <property type="entry name" value="HAD-SF-IA-v1"/>
    <property type="match status" value="1"/>
</dbReference>
<dbReference type="Pfam" id="PF13419">
    <property type="entry name" value="HAD_2"/>
    <property type="match status" value="1"/>
</dbReference>
<dbReference type="InterPro" id="IPR023214">
    <property type="entry name" value="HAD_sf"/>
</dbReference>
<proteinExistence type="predicted"/>
<dbReference type="PANTHER" id="PTHR43434:SF24">
    <property type="entry name" value="HYDROLASE-RELATED"/>
    <property type="match status" value="1"/>
</dbReference>
<dbReference type="AlphaFoldDB" id="A0A4Q2IUY7"/>